<gene>
    <name evidence="5" type="ORF">UG56_012615</name>
</gene>
<dbReference type="InterPro" id="IPR042099">
    <property type="entry name" value="ANL_N_sf"/>
</dbReference>
<feature type="domain" description="AMP-binding enzyme C-terminal" evidence="4">
    <location>
        <begin position="419"/>
        <end position="493"/>
    </location>
</feature>
<dbReference type="InterPro" id="IPR025110">
    <property type="entry name" value="AMP-bd_C"/>
</dbReference>
<accession>A0A1J4N765</accession>
<dbReference type="Proteomes" id="UP000033772">
    <property type="component" value="Unassembled WGS sequence"/>
</dbReference>
<dbReference type="InterPro" id="IPR045851">
    <property type="entry name" value="AMP-bd_C_sf"/>
</dbReference>
<dbReference type="Pfam" id="PF13193">
    <property type="entry name" value="AMP-binding_C"/>
    <property type="match status" value="1"/>
</dbReference>
<evidence type="ECO:0000256" key="2">
    <source>
        <dbReference type="ARBA" id="ARBA00022598"/>
    </source>
</evidence>
<dbReference type="PANTHER" id="PTHR43201:SF5">
    <property type="entry name" value="MEDIUM-CHAIN ACYL-COA LIGASE ACSF2, MITOCHONDRIAL"/>
    <property type="match status" value="1"/>
</dbReference>
<sequence>MSEPGKHNLAVLAEESYARHGDHPMVFFEGTWHSSTEIAERSARVAGGLRELGIEPGDRVVVLTMNTPEVFVSYRALWRVGAVVTPVIFLQTPPELRHILEDSGARAAIVTPELLPLIRAASEGLELAVIVAGGVEEAGVVAYESLERADPIDIAPRGDDDLAALLYTGGTTGRAKGVMLSHRGLWESGHALHRVGESQGNTRWLLPLPLSHAYGLIVVISGMHSSRPQSSVLQRWFDAKGWLELAQEHRVESSTVVPSMLQMLLDQPYQDYDLSSLRSFGSGGAPLLPALREKAEEAFGVTILEGYGCTESSAVIAASTIEESRPGSVGKPLSHAEVIIAGADGEPVPTGEEGEIWVRGPGVMQGYWNDPEQTAATVVDGWLHTGDIGHFDADGYLYVDDRIKDLIIRGGFNVFPRDVEDALLAHEAVTAAAVVGRPDAQRGEEVVAVVALHPGSRATPEELIAFAKTRLAAHKYPREVRILDAVPVTSVGKTDRKAVRSMVRTSEGES</sequence>
<keyword evidence="6" id="KW-1185">Reference proteome</keyword>
<organism evidence="5 6">
    <name type="scientific">Nocardioides luteus</name>
    <dbReference type="NCBI Taxonomy" id="1844"/>
    <lineage>
        <taxon>Bacteria</taxon>
        <taxon>Bacillati</taxon>
        <taxon>Actinomycetota</taxon>
        <taxon>Actinomycetes</taxon>
        <taxon>Propionibacteriales</taxon>
        <taxon>Nocardioidaceae</taxon>
        <taxon>Nocardioides</taxon>
    </lineage>
</organism>
<dbReference type="InterPro" id="IPR020845">
    <property type="entry name" value="AMP-binding_CS"/>
</dbReference>
<reference evidence="5" key="1">
    <citation type="submission" date="2016-10" db="EMBL/GenBank/DDBJ databases">
        <title>Draft Genome Sequence of Nocardioides luteus Strain BAFB, an Alkane-Degrading Bacterium Isolated from JP-7 Polluted Soil.</title>
        <authorList>
            <person name="Brown L."/>
            <person name="Ruiz O.N."/>
            <person name="Gunasekera T."/>
        </authorList>
    </citation>
    <scope>NUCLEOTIDE SEQUENCE [LARGE SCALE GENOMIC DNA]</scope>
    <source>
        <strain evidence="5">BAFB</strain>
    </source>
</reference>
<dbReference type="OrthoDB" id="9803968at2"/>
<dbReference type="Gene3D" id="3.30.300.30">
    <property type="match status" value="1"/>
</dbReference>
<evidence type="ECO:0000313" key="5">
    <source>
        <dbReference type="EMBL" id="OIJ26329.1"/>
    </source>
</evidence>
<evidence type="ECO:0000259" key="4">
    <source>
        <dbReference type="Pfam" id="PF13193"/>
    </source>
</evidence>
<dbReference type="InterPro" id="IPR000873">
    <property type="entry name" value="AMP-dep_synth/lig_dom"/>
</dbReference>
<dbReference type="GO" id="GO:0031956">
    <property type="term" value="F:medium-chain fatty acid-CoA ligase activity"/>
    <property type="evidence" value="ECO:0007669"/>
    <property type="project" value="TreeGrafter"/>
</dbReference>
<protein>
    <submittedName>
        <fullName evidence="5">Acyl-CoA synthetase</fullName>
    </submittedName>
</protein>
<dbReference type="GO" id="GO:0006631">
    <property type="term" value="P:fatty acid metabolic process"/>
    <property type="evidence" value="ECO:0007669"/>
    <property type="project" value="TreeGrafter"/>
</dbReference>
<dbReference type="EMBL" id="JZDQ02000016">
    <property type="protein sequence ID" value="OIJ26329.1"/>
    <property type="molecule type" value="Genomic_DNA"/>
</dbReference>
<name>A0A1J4N765_9ACTN</name>
<dbReference type="STRING" id="1844.UG56_012615"/>
<dbReference type="SUPFAM" id="SSF56801">
    <property type="entry name" value="Acetyl-CoA synthetase-like"/>
    <property type="match status" value="1"/>
</dbReference>
<evidence type="ECO:0000256" key="1">
    <source>
        <dbReference type="ARBA" id="ARBA00006432"/>
    </source>
</evidence>
<dbReference type="Gene3D" id="3.40.50.12780">
    <property type="entry name" value="N-terminal domain of ligase-like"/>
    <property type="match status" value="1"/>
</dbReference>
<proteinExistence type="inferred from homology"/>
<evidence type="ECO:0000259" key="3">
    <source>
        <dbReference type="Pfam" id="PF00501"/>
    </source>
</evidence>
<dbReference type="PROSITE" id="PS00455">
    <property type="entry name" value="AMP_BINDING"/>
    <property type="match status" value="1"/>
</dbReference>
<dbReference type="PANTHER" id="PTHR43201">
    <property type="entry name" value="ACYL-COA SYNTHETASE"/>
    <property type="match status" value="1"/>
</dbReference>
<comment type="similarity">
    <text evidence="1">Belongs to the ATP-dependent AMP-binding enzyme family.</text>
</comment>
<dbReference type="AlphaFoldDB" id="A0A1J4N765"/>
<evidence type="ECO:0000313" key="6">
    <source>
        <dbReference type="Proteomes" id="UP000033772"/>
    </source>
</evidence>
<keyword evidence="2" id="KW-0436">Ligase</keyword>
<dbReference type="Pfam" id="PF00501">
    <property type="entry name" value="AMP-binding"/>
    <property type="match status" value="1"/>
</dbReference>
<comment type="caution">
    <text evidence="5">The sequence shown here is derived from an EMBL/GenBank/DDBJ whole genome shotgun (WGS) entry which is preliminary data.</text>
</comment>
<feature type="domain" description="AMP-dependent synthetase/ligase" evidence="3">
    <location>
        <begin position="14"/>
        <end position="368"/>
    </location>
</feature>